<accession>A0ABS5JD94</accession>
<protein>
    <submittedName>
        <fullName evidence="8">RDD family protein</fullName>
    </submittedName>
</protein>
<dbReference type="PANTHER" id="PTHR36115">
    <property type="entry name" value="PROLINE-RICH ANTIGEN HOMOLOG-RELATED"/>
    <property type="match status" value="1"/>
</dbReference>
<dbReference type="InterPro" id="IPR051791">
    <property type="entry name" value="Pra-immunoreactive"/>
</dbReference>
<dbReference type="PANTHER" id="PTHR36115:SF4">
    <property type="entry name" value="MEMBRANE PROTEIN"/>
    <property type="match status" value="1"/>
</dbReference>
<evidence type="ECO:0000256" key="4">
    <source>
        <dbReference type="ARBA" id="ARBA00022989"/>
    </source>
</evidence>
<sequence>MEQLIETSIFTDEVNLHHASSGQRFANYLIDVVTFYAFIFCFFFALASVAPEFTNSILVYVDNGLVSLLMYGLYMGTIEVIFQGRSLGKLVTGTKAVTEDGVSVDARKAFLRGLIRAVPFNGFSGLGYHCNPWHDRWTKTHVVDIKKSALPL</sequence>
<name>A0ABS5JD94_9BACT</name>
<keyword evidence="2" id="KW-1003">Cell membrane</keyword>
<dbReference type="RefSeq" id="WP_211977649.1">
    <property type="nucleotide sequence ID" value="NZ_CBFHAM010000144.1"/>
</dbReference>
<keyword evidence="3 6" id="KW-0812">Transmembrane</keyword>
<dbReference type="EMBL" id="JAGTXB010000039">
    <property type="protein sequence ID" value="MBS0032457.1"/>
    <property type="molecule type" value="Genomic_DNA"/>
</dbReference>
<comment type="caution">
    <text evidence="8">The sequence shown here is derived from an EMBL/GenBank/DDBJ whole genome shotgun (WGS) entry which is preliminary data.</text>
</comment>
<evidence type="ECO:0000259" key="7">
    <source>
        <dbReference type="Pfam" id="PF06271"/>
    </source>
</evidence>
<dbReference type="InterPro" id="IPR010432">
    <property type="entry name" value="RDD"/>
</dbReference>
<keyword evidence="4 6" id="KW-1133">Transmembrane helix</keyword>
<keyword evidence="9" id="KW-1185">Reference proteome</keyword>
<comment type="subcellular location">
    <subcellularLocation>
        <location evidence="1">Cell membrane</location>
        <topology evidence="1">Multi-pass membrane protein</topology>
    </subcellularLocation>
</comment>
<gene>
    <name evidence="8" type="ORF">KE626_34315</name>
</gene>
<evidence type="ECO:0000256" key="2">
    <source>
        <dbReference type="ARBA" id="ARBA00022475"/>
    </source>
</evidence>
<keyword evidence="5 6" id="KW-0472">Membrane</keyword>
<reference evidence="8 9" key="1">
    <citation type="submission" date="2021-04" db="EMBL/GenBank/DDBJ databases">
        <title>Chitinophaga sp. nov., isolated from the rhizosphere soil.</title>
        <authorList>
            <person name="He S."/>
        </authorList>
    </citation>
    <scope>NUCLEOTIDE SEQUENCE [LARGE SCALE GENOMIC DNA]</scope>
    <source>
        <strain evidence="8 9">2R12</strain>
    </source>
</reference>
<evidence type="ECO:0000256" key="6">
    <source>
        <dbReference type="SAM" id="Phobius"/>
    </source>
</evidence>
<evidence type="ECO:0000256" key="1">
    <source>
        <dbReference type="ARBA" id="ARBA00004651"/>
    </source>
</evidence>
<evidence type="ECO:0000313" key="9">
    <source>
        <dbReference type="Proteomes" id="UP000676386"/>
    </source>
</evidence>
<feature type="domain" description="RDD" evidence="7">
    <location>
        <begin position="19"/>
        <end position="125"/>
    </location>
</feature>
<evidence type="ECO:0000313" key="8">
    <source>
        <dbReference type="EMBL" id="MBS0032457.1"/>
    </source>
</evidence>
<evidence type="ECO:0000256" key="3">
    <source>
        <dbReference type="ARBA" id="ARBA00022692"/>
    </source>
</evidence>
<organism evidence="8 9">
    <name type="scientific">Chitinophaga hostae</name>
    <dbReference type="NCBI Taxonomy" id="2831022"/>
    <lineage>
        <taxon>Bacteria</taxon>
        <taxon>Pseudomonadati</taxon>
        <taxon>Bacteroidota</taxon>
        <taxon>Chitinophagia</taxon>
        <taxon>Chitinophagales</taxon>
        <taxon>Chitinophagaceae</taxon>
        <taxon>Chitinophaga</taxon>
    </lineage>
</organism>
<dbReference type="Pfam" id="PF06271">
    <property type="entry name" value="RDD"/>
    <property type="match status" value="1"/>
</dbReference>
<dbReference type="Proteomes" id="UP000676386">
    <property type="component" value="Unassembled WGS sequence"/>
</dbReference>
<feature type="transmembrane region" description="Helical" evidence="6">
    <location>
        <begin position="57"/>
        <end position="82"/>
    </location>
</feature>
<proteinExistence type="predicted"/>
<evidence type="ECO:0000256" key="5">
    <source>
        <dbReference type="ARBA" id="ARBA00023136"/>
    </source>
</evidence>
<feature type="transmembrane region" description="Helical" evidence="6">
    <location>
        <begin position="28"/>
        <end position="51"/>
    </location>
</feature>